<feature type="signal peptide" evidence="2">
    <location>
        <begin position="1"/>
        <end position="31"/>
    </location>
</feature>
<dbReference type="PROSITE" id="PS51257">
    <property type="entry name" value="PROKAR_LIPOPROTEIN"/>
    <property type="match status" value="1"/>
</dbReference>
<evidence type="ECO:0008006" key="5">
    <source>
        <dbReference type="Google" id="ProtNLM"/>
    </source>
</evidence>
<dbReference type="OrthoDB" id="5497861at2"/>
<gene>
    <name evidence="3" type="ORF">PPSIR1_29073</name>
</gene>
<feature type="region of interest" description="Disordered" evidence="1">
    <location>
        <begin position="29"/>
        <end position="85"/>
    </location>
</feature>
<protein>
    <recommendedName>
        <fullName evidence="5">Lipoprotein</fullName>
    </recommendedName>
</protein>
<accession>A6GHU6</accession>
<sequence length="289" mass="30778">MRAPQRPERSLPSPRALFLSLALASGTLACAPTPANDDEAAPVDDTESSGSDSEQSDTDESTTDDTDEGRSFIDDHSPQQPVECDNWDQDCPEGEKCVPHAFEDQSWNATKCVPVLGDRPPGQSCALDSLAEGTDDCDEQGYCFFVDDNQKGTCQAFCQGNPDAPECAEGTTCSIANQGTINLCIQACHPLEFDCPEGFACAWTTDFMCLPHADPLPELGEPCSPGYQCAQDLSCVGANLLPACDDLYCCTDLCELDDPNAECALPGTACSAPDPLIEGYENVGYCLAQ</sequence>
<reference evidence="3 4" key="1">
    <citation type="submission" date="2007-06" db="EMBL/GenBank/DDBJ databases">
        <authorList>
            <person name="Shimkets L."/>
            <person name="Ferriera S."/>
            <person name="Johnson J."/>
            <person name="Kravitz S."/>
            <person name="Beeson K."/>
            <person name="Sutton G."/>
            <person name="Rogers Y.-H."/>
            <person name="Friedman R."/>
            <person name="Frazier M."/>
            <person name="Venter J.C."/>
        </authorList>
    </citation>
    <scope>NUCLEOTIDE SEQUENCE [LARGE SCALE GENOMIC DNA]</scope>
    <source>
        <strain evidence="3 4">SIR-1</strain>
    </source>
</reference>
<feature type="compositionally biased region" description="Acidic residues" evidence="1">
    <location>
        <begin position="36"/>
        <end position="47"/>
    </location>
</feature>
<keyword evidence="2" id="KW-0732">Signal</keyword>
<feature type="chain" id="PRO_5002694044" description="Lipoprotein" evidence="2">
    <location>
        <begin position="32"/>
        <end position="289"/>
    </location>
</feature>
<dbReference type="EMBL" id="ABCS01000125">
    <property type="protein sequence ID" value="EDM74543.1"/>
    <property type="molecule type" value="Genomic_DNA"/>
</dbReference>
<keyword evidence="4" id="KW-1185">Reference proteome</keyword>
<proteinExistence type="predicted"/>
<feature type="compositionally biased region" description="Acidic residues" evidence="1">
    <location>
        <begin position="54"/>
        <end position="67"/>
    </location>
</feature>
<feature type="compositionally biased region" description="Basic and acidic residues" evidence="1">
    <location>
        <begin position="68"/>
        <end position="77"/>
    </location>
</feature>
<organism evidence="3 4">
    <name type="scientific">Plesiocystis pacifica SIR-1</name>
    <dbReference type="NCBI Taxonomy" id="391625"/>
    <lineage>
        <taxon>Bacteria</taxon>
        <taxon>Pseudomonadati</taxon>
        <taxon>Myxococcota</taxon>
        <taxon>Polyangia</taxon>
        <taxon>Nannocystales</taxon>
        <taxon>Nannocystaceae</taxon>
        <taxon>Plesiocystis</taxon>
    </lineage>
</organism>
<dbReference type="RefSeq" id="WP_006976282.1">
    <property type="nucleotide sequence ID" value="NZ_ABCS01000125.1"/>
</dbReference>
<name>A6GHU6_9BACT</name>
<evidence type="ECO:0000256" key="1">
    <source>
        <dbReference type="SAM" id="MobiDB-lite"/>
    </source>
</evidence>
<evidence type="ECO:0000256" key="2">
    <source>
        <dbReference type="SAM" id="SignalP"/>
    </source>
</evidence>
<dbReference type="Proteomes" id="UP000005801">
    <property type="component" value="Unassembled WGS sequence"/>
</dbReference>
<evidence type="ECO:0000313" key="3">
    <source>
        <dbReference type="EMBL" id="EDM74543.1"/>
    </source>
</evidence>
<dbReference type="STRING" id="391625.PPSIR1_29073"/>
<evidence type="ECO:0000313" key="4">
    <source>
        <dbReference type="Proteomes" id="UP000005801"/>
    </source>
</evidence>
<dbReference type="AlphaFoldDB" id="A6GHU6"/>
<comment type="caution">
    <text evidence="3">The sequence shown here is derived from an EMBL/GenBank/DDBJ whole genome shotgun (WGS) entry which is preliminary data.</text>
</comment>